<evidence type="ECO:0008006" key="3">
    <source>
        <dbReference type="Google" id="ProtNLM"/>
    </source>
</evidence>
<dbReference type="Gene3D" id="2.60.40.2000">
    <property type="match status" value="1"/>
</dbReference>
<evidence type="ECO:0000313" key="1">
    <source>
        <dbReference type="EMBL" id="WAH37338.1"/>
    </source>
</evidence>
<reference evidence="1" key="1">
    <citation type="submission" date="2022-08" db="EMBL/GenBank/DDBJ databases">
        <title>Alicyclobacillus dauci DSM2870, complete genome.</title>
        <authorList>
            <person name="Wang Q."/>
            <person name="Cai R."/>
            <person name="Wang Z."/>
        </authorList>
    </citation>
    <scope>NUCLEOTIDE SEQUENCE</scope>
    <source>
        <strain evidence="1">DSM 28700</strain>
    </source>
</reference>
<dbReference type="Proteomes" id="UP001164803">
    <property type="component" value="Chromosome"/>
</dbReference>
<dbReference type="InterPro" id="IPR038705">
    <property type="entry name" value="YabP_sf"/>
</dbReference>
<dbReference type="InterPro" id="IPR012504">
    <property type="entry name" value="Spore_YabP"/>
</dbReference>
<dbReference type="EMBL" id="CP104064">
    <property type="protein sequence ID" value="WAH37338.1"/>
    <property type="molecule type" value="Genomic_DNA"/>
</dbReference>
<organism evidence="1 2">
    <name type="scientific">Alicyclobacillus dauci</name>
    <dbReference type="NCBI Taxonomy" id="1475485"/>
    <lineage>
        <taxon>Bacteria</taxon>
        <taxon>Bacillati</taxon>
        <taxon>Bacillota</taxon>
        <taxon>Bacilli</taxon>
        <taxon>Bacillales</taxon>
        <taxon>Alicyclobacillaceae</taxon>
        <taxon>Alicyclobacillus</taxon>
    </lineage>
</organism>
<dbReference type="PIRSF" id="PIRSF011576">
    <property type="entry name" value="YabP"/>
    <property type="match status" value="1"/>
</dbReference>
<dbReference type="Pfam" id="PF07873">
    <property type="entry name" value="YabP"/>
    <property type="match status" value="1"/>
</dbReference>
<proteinExistence type="predicted"/>
<evidence type="ECO:0000313" key="2">
    <source>
        <dbReference type="Proteomes" id="UP001164803"/>
    </source>
</evidence>
<dbReference type="InterPro" id="IPR022476">
    <property type="entry name" value="Spore_YabP/YqfC"/>
</dbReference>
<accession>A0ABY6Z492</accession>
<protein>
    <recommendedName>
        <fullName evidence="3">Sporulation protein YabP</fullName>
    </recommendedName>
</protein>
<name>A0ABY6Z492_9BACL</name>
<keyword evidence="2" id="KW-1185">Reference proteome</keyword>
<sequence length="91" mass="10215">MSAGDSHNHDHDIRLRGRSELEITGVQKVSSFDVHAFELVTTAGHLHIEGDALHMKHFDVQAGIVRIEGRIIGLQYDDDAKKKTFVGRLLR</sequence>
<dbReference type="RefSeq" id="WP_268044819.1">
    <property type="nucleotide sequence ID" value="NZ_CP104064.1"/>
</dbReference>
<gene>
    <name evidence="1" type="ORF">NZD86_01980</name>
</gene>